<evidence type="ECO:0000313" key="1">
    <source>
        <dbReference type="EMBL" id="TGX96155.1"/>
    </source>
</evidence>
<reference evidence="1" key="1">
    <citation type="submission" date="2019-04" db="EMBL/GenBank/DDBJ databases">
        <title>Microbes associate with the intestines of laboratory mice.</title>
        <authorList>
            <person name="Navarre W."/>
            <person name="Wong E."/>
            <person name="Huang K."/>
            <person name="Tropini C."/>
            <person name="Ng K."/>
            <person name="Yu B."/>
        </authorList>
    </citation>
    <scope>NUCLEOTIDE SEQUENCE</scope>
    <source>
        <strain evidence="1">NM72_1-8</strain>
    </source>
</reference>
<proteinExistence type="predicted"/>
<dbReference type="Proteomes" id="UP000307720">
    <property type="component" value="Unassembled WGS sequence"/>
</dbReference>
<gene>
    <name evidence="1" type="ORF">E5357_17190</name>
</gene>
<accession>A0AC61QUL3</accession>
<comment type="caution">
    <text evidence="1">The sequence shown here is derived from an EMBL/GenBank/DDBJ whole genome shotgun (WGS) entry which is preliminary data.</text>
</comment>
<name>A0AC61QUL3_9FIRM</name>
<organism evidence="1 2">
    <name type="scientific">Hominisplanchenecus murintestinalis</name>
    <dbReference type="NCBI Taxonomy" id="2941517"/>
    <lineage>
        <taxon>Bacteria</taxon>
        <taxon>Bacillati</taxon>
        <taxon>Bacillota</taxon>
        <taxon>Clostridia</taxon>
        <taxon>Lachnospirales</taxon>
        <taxon>Lachnospiraceae</taxon>
        <taxon>Hominisplanchenecus</taxon>
    </lineage>
</organism>
<protein>
    <submittedName>
        <fullName evidence="1">Transposase</fullName>
    </submittedName>
</protein>
<sequence length="99" mass="11294">MSRKKTHHTKQFKLDAVNYHKEHPDLTQAECARNLGIGVSTLARWEAQFRDNDGDIPTIGSGCYESEEQREIARLKRELRDSQDALDVLKKAISILGKD</sequence>
<dbReference type="EMBL" id="SRZB01000083">
    <property type="protein sequence ID" value="TGX96155.1"/>
    <property type="molecule type" value="Genomic_DNA"/>
</dbReference>
<keyword evidence="2" id="KW-1185">Reference proteome</keyword>
<evidence type="ECO:0000313" key="2">
    <source>
        <dbReference type="Proteomes" id="UP000307720"/>
    </source>
</evidence>